<dbReference type="GO" id="GO:0006914">
    <property type="term" value="P:autophagy"/>
    <property type="evidence" value="ECO:0007669"/>
    <property type="project" value="UniProtKB-KW"/>
</dbReference>
<dbReference type="InterPro" id="IPR036259">
    <property type="entry name" value="MFS_trans_sf"/>
</dbReference>
<feature type="transmembrane region" description="Helical" evidence="11">
    <location>
        <begin position="657"/>
        <end position="680"/>
    </location>
</feature>
<keyword evidence="5 11" id="KW-0812">Transmembrane</keyword>
<feature type="transmembrane region" description="Helical" evidence="11">
    <location>
        <begin position="346"/>
        <end position="366"/>
    </location>
</feature>
<dbReference type="EMBL" id="DS268109">
    <property type="protein sequence ID" value="KMM65550.1"/>
    <property type="molecule type" value="Genomic_DNA"/>
</dbReference>
<keyword evidence="8 11" id="KW-0072">Autophagy</keyword>
<evidence type="ECO:0000256" key="7">
    <source>
        <dbReference type="ARBA" id="ARBA00022989"/>
    </source>
</evidence>
<evidence type="ECO:0000256" key="5">
    <source>
        <dbReference type="ARBA" id="ARBA00022692"/>
    </source>
</evidence>
<feature type="region of interest" description="Disordered" evidence="12">
    <location>
        <begin position="1"/>
        <end position="46"/>
    </location>
</feature>
<evidence type="ECO:0000256" key="10">
    <source>
        <dbReference type="ARBA" id="ARBA00024801"/>
    </source>
</evidence>
<feature type="transmembrane region" description="Helical" evidence="11">
    <location>
        <begin position="760"/>
        <end position="778"/>
    </location>
</feature>
<protein>
    <recommendedName>
        <fullName evidence="11">Autophagy-related protein</fullName>
    </recommendedName>
</protein>
<dbReference type="PANTHER" id="PTHR23519:SF1">
    <property type="entry name" value="AUTOPHAGY-RELATED PROTEIN 22"/>
    <property type="match status" value="1"/>
</dbReference>
<evidence type="ECO:0000256" key="4">
    <source>
        <dbReference type="ARBA" id="ARBA00022554"/>
    </source>
</evidence>
<evidence type="ECO:0000256" key="3">
    <source>
        <dbReference type="ARBA" id="ARBA00022448"/>
    </source>
</evidence>
<feature type="compositionally biased region" description="Basic and acidic residues" evidence="12">
    <location>
        <begin position="16"/>
        <end position="31"/>
    </location>
</feature>
<evidence type="ECO:0000256" key="12">
    <source>
        <dbReference type="SAM" id="MobiDB-lite"/>
    </source>
</evidence>
<dbReference type="OrthoDB" id="192733at2759"/>
<feature type="transmembrane region" description="Helical" evidence="11">
    <location>
        <begin position="495"/>
        <end position="515"/>
    </location>
</feature>
<dbReference type="GO" id="GO:0005774">
    <property type="term" value="C:vacuolar membrane"/>
    <property type="evidence" value="ECO:0007669"/>
    <property type="project" value="UniProtKB-SubCell"/>
</dbReference>
<accession>A0A0J6F8D8</accession>
<feature type="transmembrane region" description="Helical" evidence="11">
    <location>
        <begin position="378"/>
        <end position="397"/>
    </location>
</feature>
<keyword evidence="9 11" id="KW-0472">Membrane</keyword>
<dbReference type="Pfam" id="PF11700">
    <property type="entry name" value="ATG22"/>
    <property type="match status" value="1"/>
</dbReference>
<organism evidence="13 14">
    <name type="scientific">Coccidioides posadasii RMSCC 3488</name>
    <dbReference type="NCBI Taxonomy" id="454284"/>
    <lineage>
        <taxon>Eukaryota</taxon>
        <taxon>Fungi</taxon>
        <taxon>Dikarya</taxon>
        <taxon>Ascomycota</taxon>
        <taxon>Pezizomycotina</taxon>
        <taxon>Eurotiomycetes</taxon>
        <taxon>Eurotiomycetidae</taxon>
        <taxon>Onygenales</taxon>
        <taxon>Onygenaceae</taxon>
        <taxon>Coccidioides</taxon>
    </lineage>
</organism>
<dbReference type="Proteomes" id="UP000054567">
    <property type="component" value="Unassembled WGS sequence"/>
</dbReference>
<name>A0A0J6F8D8_COCPO</name>
<feature type="transmembrane region" description="Helical" evidence="11">
    <location>
        <begin position="264"/>
        <end position="287"/>
    </location>
</feature>
<comment type="subcellular location">
    <subcellularLocation>
        <location evidence="1 11">Vacuole membrane</location>
        <topology evidence="1 11">Multi-pass membrane protein</topology>
    </subcellularLocation>
</comment>
<reference evidence="14" key="2">
    <citation type="journal article" date="2009" name="Genome Res.">
        <title>Comparative genomic analyses of the human fungal pathogens Coccidioides and their relatives.</title>
        <authorList>
            <person name="Sharpton T.J."/>
            <person name="Stajich J.E."/>
            <person name="Rounsley S.D."/>
            <person name="Gardner M.J."/>
            <person name="Wortman J.R."/>
            <person name="Jordar V.S."/>
            <person name="Maiti R."/>
            <person name="Kodira C.D."/>
            <person name="Neafsey D.E."/>
            <person name="Zeng Q."/>
            <person name="Hung C.-Y."/>
            <person name="McMahan C."/>
            <person name="Muszewska A."/>
            <person name="Grynberg M."/>
            <person name="Mandel M.A."/>
            <person name="Kellner E.M."/>
            <person name="Barker B.M."/>
            <person name="Galgiani J.N."/>
            <person name="Orbach M.J."/>
            <person name="Kirkland T.N."/>
            <person name="Cole G.T."/>
            <person name="Henn M.R."/>
            <person name="Birren B.W."/>
            <person name="Taylor J.W."/>
        </authorList>
    </citation>
    <scope>NUCLEOTIDE SEQUENCE [LARGE SCALE GENOMIC DNA]</scope>
    <source>
        <strain evidence="14">RMSCC 3488</strain>
    </source>
</reference>
<feature type="transmembrane region" description="Helical" evidence="11">
    <location>
        <begin position="521"/>
        <end position="545"/>
    </location>
</feature>
<evidence type="ECO:0000256" key="1">
    <source>
        <dbReference type="ARBA" id="ARBA00004128"/>
    </source>
</evidence>
<evidence type="ECO:0000256" key="11">
    <source>
        <dbReference type="RuleBase" id="RU363073"/>
    </source>
</evidence>
<sequence length="824" mass="90185">MQGQPAQKADWAEVFNPKERFERRSKTKTGEFGRTSRQVTGGKGPVNYHIVTSQQQSSWRVIRRYRNRVDGAGLPLASLSWNTPPHADWLAACFISHTAPPRRWGWRSEKCQEKRALTLRFRPSHQRVGRARLEGAFAVLAGLSGANDEVLARGIGWMVVSKGGCWSSYAQKDRSPAQLLEGEKVETKQDCWAGDNDEPSLSWVDGTIATCSARSRAYSTQMTSSPPSTWRNLDENEALLRRPILNKYPGEDTRPTSKKELAGWYSYGWAAEVFAVCAMGSFLPITLEQMTRDQGVLLSDKKTPCSASWPTAPTAYAAADAAASPRVGPPQCVIYVLGVEINTASFAMYTFSISVFIQSVLIISMSAAADHGVYRKKFLLAFALMGALSMILFLFLLPRFYLLAAVLAIIANTGFGASFVLLNSFLPVLVRNDPSIQATRYAAASDEQTYYTQNPSGSNTISPVDEPERLDVSSNDSALVSAELRLSTKLSSNGIGIGYIAAVLVQIGCILLVVATHSTTFSLRLVLFIIGLWWLVFTIPAALWLRPRPGPPLPDSAYGKGRWAWVSYIVFAWVSLGRTIVRARQLKDVLLFLAAWFLLSDGIATVSGTAVLFAKTQLGMNIAALGLINVIAMISGVLGAFSWSYISHHFNLRPSRTIVACICLFEVIPLYGLLGFLPFIKRLGVIGLQQPWEMYVLGAIYGLVLGGLSSYCRSFFGELIPPGFEASFYALYAITDKGSSMFGPAIVGAITDRYGEIRPAFGFLALLILLPLPLMLLVDVDRGKRDAKELAEALEGVKDMGTNGTGYATVATHEVEVGYEGDRE</sequence>
<evidence type="ECO:0000256" key="6">
    <source>
        <dbReference type="ARBA" id="ARBA00022970"/>
    </source>
</evidence>
<dbReference type="GO" id="GO:0032974">
    <property type="term" value="P:amino acid transmembrane export from vacuole"/>
    <property type="evidence" value="ECO:0007669"/>
    <property type="project" value="InterPro"/>
</dbReference>
<dbReference type="InterPro" id="IPR024671">
    <property type="entry name" value="Atg22-like"/>
</dbReference>
<dbReference type="SUPFAM" id="SSF103473">
    <property type="entry name" value="MFS general substrate transporter"/>
    <property type="match status" value="1"/>
</dbReference>
<feature type="transmembrane region" description="Helical" evidence="11">
    <location>
        <begin position="565"/>
        <end position="583"/>
    </location>
</feature>
<dbReference type="Gene3D" id="1.20.1250.20">
    <property type="entry name" value="MFS general substrate transporter like domains"/>
    <property type="match status" value="1"/>
</dbReference>
<evidence type="ECO:0000256" key="8">
    <source>
        <dbReference type="ARBA" id="ARBA00023006"/>
    </source>
</evidence>
<reference evidence="14" key="3">
    <citation type="journal article" date="2010" name="Genome Res.">
        <title>Population genomic sequencing of Coccidioides fungi reveals recent hybridization and transposon control.</title>
        <authorList>
            <person name="Neafsey D.E."/>
            <person name="Barker B.M."/>
            <person name="Sharpton T.J."/>
            <person name="Stajich J.E."/>
            <person name="Park D.J."/>
            <person name="Whiston E."/>
            <person name="Hung C.-Y."/>
            <person name="McMahan C."/>
            <person name="White J."/>
            <person name="Sykes S."/>
            <person name="Heiman D."/>
            <person name="Young S."/>
            <person name="Zeng Q."/>
            <person name="Abouelleil A."/>
            <person name="Aftuck L."/>
            <person name="Bessette D."/>
            <person name="Brown A."/>
            <person name="FitzGerald M."/>
            <person name="Lui A."/>
            <person name="Macdonald J.P."/>
            <person name="Priest M."/>
            <person name="Orbach M.J."/>
            <person name="Galgiani J.N."/>
            <person name="Kirkland T.N."/>
            <person name="Cole G.T."/>
            <person name="Birren B.W."/>
            <person name="Henn M.R."/>
            <person name="Taylor J.W."/>
            <person name="Rounsley S.D."/>
        </authorList>
    </citation>
    <scope>NUCLEOTIDE SEQUENCE [LARGE SCALE GENOMIC DNA]</scope>
    <source>
        <strain evidence="14">RMSCC 3488</strain>
    </source>
</reference>
<evidence type="ECO:0000256" key="2">
    <source>
        <dbReference type="ARBA" id="ARBA00006978"/>
    </source>
</evidence>
<dbReference type="InterPro" id="IPR050495">
    <property type="entry name" value="ATG22/LtaA_families"/>
</dbReference>
<feature type="transmembrane region" description="Helical" evidence="11">
    <location>
        <begin position="589"/>
        <end position="613"/>
    </location>
</feature>
<feature type="transmembrane region" description="Helical" evidence="11">
    <location>
        <begin position="625"/>
        <end position="645"/>
    </location>
</feature>
<feature type="transmembrane region" description="Helical" evidence="11">
    <location>
        <begin position="692"/>
        <end position="711"/>
    </location>
</feature>
<keyword evidence="7 11" id="KW-1133">Transmembrane helix</keyword>
<keyword evidence="4 11" id="KW-0926">Vacuole</keyword>
<proteinExistence type="inferred from homology"/>
<comment type="function">
    <text evidence="10 11">Vacuolar effluxer which mediate the efflux of amino acids resulting from autophagic degradation. The release of autophagic amino acids allows the maintenance of protein synthesis and viability during nitrogen starvation.</text>
</comment>
<keyword evidence="6 11" id="KW-0029">Amino-acid transport</keyword>
<evidence type="ECO:0000313" key="13">
    <source>
        <dbReference type="EMBL" id="KMM65550.1"/>
    </source>
</evidence>
<dbReference type="PANTHER" id="PTHR23519">
    <property type="entry name" value="AUTOPHAGY-RELATED PROTEIN 22"/>
    <property type="match status" value="1"/>
</dbReference>
<dbReference type="CDD" id="cd17483">
    <property type="entry name" value="MFS_Atg22_like"/>
    <property type="match status" value="1"/>
</dbReference>
<dbReference type="VEuPathDB" id="FungiDB:CPAG_01900"/>
<dbReference type="InterPro" id="IPR044738">
    <property type="entry name" value="Atg22"/>
</dbReference>
<feature type="transmembrane region" description="Helical" evidence="11">
    <location>
        <begin position="403"/>
        <end position="430"/>
    </location>
</feature>
<gene>
    <name evidence="13" type="ORF">CPAG_01900</name>
</gene>
<keyword evidence="3 11" id="KW-0813">Transport</keyword>
<dbReference type="AlphaFoldDB" id="A0A0J6F8D8"/>
<reference evidence="13 14" key="1">
    <citation type="submission" date="2007-06" db="EMBL/GenBank/DDBJ databases">
        <title>The Genome Sequence of Coccidioides posadasii RMSCC_3488.</title>
        <authorList>
            <consortium name="Coccidioides Genome Resources Consortium"/>
            <consortium name="The Broad Institute Genome Sequencing Platform"/>
            <person name="Henn M.R."/>
            <person name="Sykes S."/>
            <person name="Young S."/>
            <person name="Jaffe D."/>
            <person name="Berlin A."/>
            <person name="Alvarez P."/>
            <person name="Butler J."/>
            <person name="Gnerre S."/>
            <person name="Grabherr M."/>
            <person name="Mauceli E."/>
            <person name="Brockman W."/>
            <person name="Kodira C."/>
            <person name="Alvarado L."/>
            <person name="Zeng Q."/>
            <person name="Crawford M."/>
            <person name="Antoine C."/>
            <person name="Devon K."/>
            <person name="Galgiani J."/>
            <person name="Orsborn K."/>
            <person name="Lewis M.L."/>
            <person name="Nusbaum C."/>
            <person name="Galagan J."/>
            <person name="Birren B."/>
        </authorList>
    </citation>
    <scope>NUCLEOTIDE SEQUENCE [LARGE SCALE GENOMIC DNA]</scope>
    <source>
        <strain evidence="13 14">RMSCC 3488</strain>
    </source>
</reference>
<evidence type="ECO:0000313" key="14">
    <source>
        <dbReference type="Proteomes" id="UP000054567"/>
    </source>
</evidence>
<comment type="similarity">
    <text evidence="2 11">Belongs to the ATG22 family.</text>
</comment>
<evidence type="ECO:0000256" key="9">
    <source>
        <dbReference type="ARBA" id="ARBA00023136"/>
    </source>
</evidence>